<evidence type="ECO:0000256" key="2">
    <source>
        <dbReference type="ARBA" id="ARBA00022617"/>
    </source>
</evidence>
<comment type="similarity">
    <text evidence="1">Belongs to the cytochrome P450 family.</text>
</comment>
<reference evidence="6 7" key="1">
    <citation type="submission" date="2020-08" db="EMBL/GenBank/DDBJ databases">
        <title>Sequencing the genomes of 1000 actinobacteria strains.</title>
        <authorList>
            <person name="Klenk H.-P."/>
        </authorList>
    </citation>
    <scope>NUCLEOTIDE SEQUENCE [LARGE SCALE GENOMIC DNA]</scope>
    <source>
        <strain evidence="6 7">DSM 45084</strain>
    </source>
</reference>
<dbReference type="GO" id="GO:0005506">
    <property type="term" value="F:iron ion binding"/>
    <property type="evidence" value="ECO:0007669"/>
    <property type="project" value="InterPro"/>
</dbReference>
<evidence type="ECO:0000313" key="6">
    <source>
        <dbReference type="EMBL" id="MBB4964922.1"/>
    </source>
</evidence>
<protein>
    <submittedName>
        <fullName evidence="6">Sterol 14-demethylase</fullName>
        <ecNumber evidence="6">1.14.14.154</ecNumber>
    </submittedName>
</protein>
<keyword evidence="3 5" id="KW-0479">Metal-binding</keyword>
<evidence type="ECO:0000256" key="3">
    <source>
        <dbReference type="ARBA" id="ARBA00022723"/>
    </source>
</evidence>
<gene>
    <name evidence="6" type="ORF">F4559_002281</name>
</gene>
<proteinExistence type="inferred from homology"/>
<dbReference type="GO" id="GO:0008168">
    <property type="term" value="F:methyltransferase activity"/>
    <property type="evidence" value="ECO:0007669"/>
    <property type="project" value="UniProtKB-KW"/>
</dbReference>
<comment type="caution">
    <text evidence="6">The sequence shown here is derived from an EMBL/GenBank/DDBJ whole genome shotgun (WGS) entry which is preliminary data.</text>
</comment>
<evidence type="ECO:0000313" key="7">
    <source>
        <dbReference type="Proteomes" id="UP000542674"/>
    </source>
</evidence>
<dbReference type="Pfam" id="PF00067">
    <property type="entry name" value="p450"/>
    <property type="match status" value="1"/>
</dbReference>
<dbReference type="PANTHER" id="PTHR24304:SF2">
    <property type="entry name" value="24-HYDROXYCHOLESTEROL 7-ALPHA-HYDROXYLASE"/>
    <property type="match status" value="1"/>
</dbReference>
<dbReference type="EC" id="1.14.14.154" evidence="6"/>
<dbReference type="Proteomes" id="UP000542674">
    <property type="component" value="Unassembled WGS sequence"/>
</dbReference>
<accession>A0A7W7WVH8</accession>
<dbReference type="SUPFAM" id="SSF48264">
    <property type="entry name" value="Cytochrome P450"/>
    <property type="match status" value="1"/>
</dbReference>
<dbReference type="InterPro" id="IPR002403">
    <property type="entry name" value="Cyt_P450_E_grp-IV"/>
</dbReference>
<dbReference type="GO" id="GO:0020037">
    <property type="term" value="F:heme binding"/>
    <property type="evidence" value="ECO:0007669"/>
    <property type="project" value="InterPro"/>
</dbReference>
<keyword evidence="4 5" id="KW-0408">Iron</keyword>
<evidence type="ECO:0000256" key="5">
    <source>
        <dbReference type="PIRSR" id="PIRSR602403-1"/>
    </source>
</evidence>
<sequence>MTAVPAMVSGAKPVFGHLAEFRRTPEELFHRGYREHGSVFSFSLAGRRAVVLLGSAHNRFFYAQTDGLLSIRAAYPFFSRMFAPEFYFFADPEEYQRQRSIVLPRFQGRQLEGYVTSMQRETAALIDELGDSGRFDMAALLGPLVLRIAARCFLGADIAVVLDRDFYTEFRRFAGGMGFFPPPWVPSPRNLRSRAARDRLRAAFRTLIERRRSHPIDPPDFLQTLAGAHYPDGTPVPDSVRVNLVLMLTWAGHETTTGHLAWALADLLDHPEDLRRVRAEIPPGPLDLAAVKHLEHLDNCLLETERLHPVAYVQARRATGDFDLDGHTVPAGTLVFTSPAVSHRLAEEHPRPDDYWPDRFAMGRDGRLARQALIGFGGGPHRCTGVHFAYQEMKVVLAMLLSRYEFTLVDGTPRPARGFVTKWPASPCRVDYRRIG</sequence>
<keyword evidence="7" id="KW-1185">Reference proteome</keyword>
<dbReference type="RefSeq" id="WP_246445147.1">
    <property type="nucleotide sequence ID" value="NZ_BAABAI010000039.1"/>
</dbReference>
<name>A0A7W7WVH8_9PSEU</name>
<dbReference type="AlphaFoldDB" id="A0A7W7WVH8"/>
<dbReference type="PRINTS" id="PR00465">
    <property type="entry name" value="EP450IV"/>
</dbReference>
<keyword evidence="6" id="KW-0808">Transferase</keyword>
<dbReference type="InterPro" id="IPR001128">
    <property type="entry name" value="Cyt_P450"/>
</dbReference>
<dbReference type="GO" id="GO:0032259">
    <property type="term" value="P:methylation"/>
    <property type="evidence" value="ECO:0007669"/>
    <property type="project" value="UniProtKB-KW"/>
</dbReference>
<organism evidence="6 7">
    <name type="scientific">Saccharothrix violaceirubra</name>
    <dbReference type="NCBI Taxonomy" id="413306"/>
    <lineage>
        <taxon>Bacteria</taxon>
        <taxon>Bacillati</taxon>
        <taxon>Actinomycetota</taxon>
        <taxon>Actinomycetes</taxon>
        <taxon>Pseudonocardiales</taxon>
        <taxon>Pseudonocardiaceae</taxon>
        <taxon>Saccharothrix</taxon>
    </lineage>
</organism>
<keyword evidence="6" id="KW-0560">Oxidoreductase</keyword>
<dbReference type="GO" id="GO:0008398">
    <property type="term" value="F:sterol 14-demethylase activity"/>
    <property type="evidence" value="ECO:0007669"/>
    <property type="project" value="UniProtKB-EC"/>
</dbReference>
<dbReference type="PRINTS" id="PR00385">
    <property type="entry name" value="P450"/>
</dbReference>
<keyword evidence="6" id="KW-0489">Methyltransferase</keyword>
<dbReference type="Gene3D" id="1.10.630.10">
    <property type="entry name" value="Cytochrome P450"/>
    <property type="match status" value="1"/>
</dbReference>
<dbReference type="InterPro" id="IPR036396">
    <property type="entry name" value="Cyt_P450_sf"/>
</dbReference>
<dbReference type="InterPro" id="IPR050529">
    <property type="entry name" value="CYP450_sterol_14alpha_dmase"/>
</dbReference>
<keyword evidence="2 5" id="KW-0349">Heme</keyword>
<feature type="binding site" description="axial binding residue" evidence="5">
    <location>
        <position position="383"/>
    </location>
    <ligand>
        <name>heme</name>
        <dbReference type="ChEBI" id="CHEBI:30413"/>
    </ligand>
    <ligandPart>
        <name>Fe</name>
        <dbReference type="ChEBI" id="CHEBI:18248"/>
    </ligandPart>
</feature>
<dbReference type="PANTHER" id="PTHR24304">
    <property type="entry name" value="CYTOCHROME P450 FAMILY 7"/>
    <property type="match status" value="1"/>
</dbReference>
<evidence type="ECO:0000256" key="1">
    <source>
        <dbReference type="ARBA" id="ARBA00010617"/>
    </source>
</evidence>
<comment type="cofactor">
    <cofactor evidence="5">
        <name>heme</name>
        <dbReference type="ChEBI" id="CHEBI:30413"/>
    </cofactor>
</comment>
<dbReference type="EMBL" id="JACHJS010000001">
    <property type="protein sequence ID" value="MBB4964922.1"/>
    <property type="molecule type" value="Genomic_DNA"/>
</dbReference>
<evidence type="ECO:0000256" key="4">
    <source>
        <dbReference type="ARBA" id="ARBA00023004"/>
    </source>
</evidence>